<feature type="coiled-coil region" evidence="3">
    <location>
        <begin position="916"/>
        <end position="985"/>
    </location>
</feature>
<feature type="coiled-coil region" evidence="3">
    <location>
        <begin position="1717"/>
        <end position="1744"/>
    </location>
</feature>
<evidence type="ECO:0000256" key="4">
    <source>
        <dbReference type="SAM" id="MobiDB-lite"/>
    </source>
</evidence>
<feature type="compositionally biased region" description="Polar residues" evidence="4">
    <location>
        <begin position="19"/>
        <end position="31"/>
    </location>
</feature>
<feature type="region of interest" description="Disordered" evidence="4">
    <location>
        <begin position="1215"/>
        <end position="1274"/>
    </location>
</feature>
<feature type="region of interest" description="Disordered" evidence="4">
    <location>
        <begin position="1973"/>
        <end position="2010"/>
    </location>
</feature>
<dbReference type="InterPro" id="IPR012943">
    <property type="entry name" value="Cnn_1N"/>
</dbReference>
<feature type="region of interest" description="Disordered" evidence="4">
    <location>
        <begin position="2177"/>
        <end position="2214"/>
    </location>
</feature>
<feature type="coiled-coil region" evidence="3">
    <location>
        <begin position="1044"/>
        <end position="1111"/>
    </location>
</feature>
<feature type="compositionally biased region" description="Polar residues" evidence="4">
    <location>
        <begin position="1245"/>
        <end position="1259"/>
    </location>
</feature>
<feature type="coiled-coil region" evidence="3">
    <location>
        <begin position="1156"/>
        <end position="1183"/>
    </location>
</feature>
<keyword evidence="3" id="KW-0175">Coiled coil</keyword>
<feature type="region of interest" description="Disordered" evidence="4">
    <location>
        <begin position="992"/>
        <end position="1042"/>
    </location>
</feature>
<feature type="coiled-coil region" evidence="3">
    <location>
        <begin position="1387"/>
        <end position="1421"/>
    </location>
</feature>
<organism evidence="6 7">
    <name type="scientific">Clavelina lepadiformis</name>
    <name type="common">Light-bulb sea squirt</name>
    <name type="synonym">Ascidia lepadiformis</name>
    <dbReference type="NCBI Taxonomy" id="159417"/>
    <lineage>
        <taxon>Eukaryota</taxon>
        <taxon>Metazoa</taxon>
        <taxon>Chordata</taxon>
        <taxon>Tunicata</taxon>
        <taxon>Ascidiacea</taxon>
        <taxon>Aplousobranchia</taxon>
        <taxon>Clavelinidae</taxon>
        <taxon>Clavelina</taxon>
    </lineage>
</organism>
<accession>A0ABP0F1Q2</accession>
<keyword evidence="2" id="KW-0963">Cytoplasm</keyword>
<evidence type="ECO:0000256" key="2">
    <source>
        <dbReference type="ARBA" id="ARBA00022490"/>
    </source>
</evidence>
<gene>
    <name evidence="6" type="ORF">CVLEPA_LOCUS3413</name>
</gene>
<dbReference type="EMBL" id="CAWYQH010000002">
    <property type="protein sequence ID" value="CAK8673645.1"/>
    <property type="molecule type" value="Genomic_DNA"/>
</dbReference>
<feature type="compositionally biased region" description="Basic and acidic residues" evidence="4">
    <location>
        <begin position="743"/>
        <end position="758"/>
    </location>
</feature>
<feature type="compositionally biased region" description="Polar residues" evidence="4">
    <location>
        <begin position="994"/>
        <end position="1006"/>
    </location>
</feature>
<feature type="coiled-coil region" evidence="3">
    <location>
        <begin position="271"/>
        <end position="399"/>
    </location>
</feature>
<feature type="compositionally biased region" description="Polar residues" evidence="4">
    <location>
        <begin position="2177"/>
        <end position="2209"/>
    </location>
</feature>
<feature type="region of interest" description="Disordered" evidence="4">
    <location>
        <begin position="783"/>
        <end position="802"/>
    </location>
</feature>
<comment type="subcellular location">
    <subcellularLocation>
        <location evidence="1">Cytoplasm</location>
    </subcellularLocation>
</comment>
<feature type="coiled-coil region" evidence="3">
    <location>
        <begin position="155"/>
        <end position="232"/>
    </location>
</feature>
<dbReference type="PANTHER" id="PTHR46501:SF10">
    <property type="entry name" value="CENTROSOMIN"/>
    <property type="match status" value="1"/>
</dbReference>
<feature type="region of interest" description="Disordered" evidence="4">
    <location>
        <begin position="730"/>
        <end position="758"/>
    </location>
</feature>
<proteinExistence type="predicted"/>
<dbReference type="PANTHER" id="PTHR46501">
    <property type="entry name" value="MYOMEGALIN"/>
    <property type="match status" value="1"/>
</dbReference>
<evidence type="ECO:0000313" key="7">
    <source>
        <dbReference type="Proteomes" id="UP001642483"/>
    </source>
</evidence>
<feature type="region of interest" description="Disordered" evidence="4">
    <location>
        <begin position="849"/>
        <end position="868"/>
    </location>
</feature>
<feature type="region of interest" description="Disordered" evidence="4">
    <location>
        <begin position="1841"/>
        <end position="1860"/>
    </location>
</feature>
<evidence type="ECO:0000256" key="3">
    <source>
        <dbReference type="SAM" id="Coils"/>
    </source>
</evidence>
<dbReference type="Pfam" id="PF07989">
    <property type="entry name" value="Cnn_1N"/>
    <property type="match status" value="1"/>
</dbReference>
<comment type="caution">
    <text evidence="6">The sequence shown here is derived from an EMBL/GenBank/DDBJ whole genome shotgun (WGS) entry which is preliminary data.</text>
</comment>
<name>A0ABP0F1Q2_CLALP</name>
<reference evidence="6 7" key="1">
    <citation type="submission" date="2024-02" db="EMBL/GenBank/DDBJ databases">
        <authorList>
            <person name="Daric V."/>
            <person name="Darras S."/>
        </authorList>
    </citation>
    <scope>NUCLEOTIDE SEQUENCE [LARGE SCALE GENOMIC DNA]</scope>
</reference>
<feature type="region of interest" description="Disordered" evidence="4">
    <location>
        <begin position="19"/>
        <end position="52"/>
    </location>
</feature>
<feature type="domain" description="Centrosomin N-terminal motif 1" evidence="5">
    <location>
        <begin position="72"/>
        <end position="144"/>
    </location>
</feature>
<evidence type="ECO:0000259" key="5">
    <source>
        <dbReference type="Pfam" id="PF07989"/>
    </source>
</evidence>
<dbReference type="InterPro" id="IPR052593">
    <property type="entry name" value="MT-associated_AKAP9-binding"/>
</dbReference>
<evidence type="ECO:0000313" key="6">
    <source>
        <dbReference type="EMBL" id="CAK8673645.1"/>
    </source>
</evidence>
<sequence length="2290" mass="261102">MYPFLKSWLEARKSVNMSQLPDMNTLGSPRTNNDKSHANNADVSRSSDPGPSYHTALNVVGGRISPINSRNMKDYGTQISELKKENFSLKLRIFYMEERMQERFDVCDQDQIWKTNIELKVECEGLRKELREKHGLLIKASNAMACIENQSPDEIQKARNEAEREVMELKEIMNEKVLAAESEVQAAQQDAEQIAQQALDLKKQLEDMKTENQSLLEDLQQTRKELGRFNEDAQPKLTDSLQNFEKDEILNKLKTQVLQLSTEVEDKDCTIAQLKNSLSSKQTLIELLNDEKEKLAAQHNNVEEWQLKLKETEALLEAAKQREGDSKTAYQELLHLQDEYQEHITEQQQRLDDFELATKQMSEELERHETEVMDLKAALKDSENAVEELTETMTAKAKDYEEKINKCTQDIKRRDKAIAGLTQVVRKKDEKINLLQEDISERDSKTQDLLNSIRKLEKPKSSPAKEALLHQLRQQLREADTALQDALDEKMNVDDEHERCLREFNLHTREKDRQLDRLNAQVTDYEDKVAALDGRIREKDKELQALATKHKNLLRDLQLKEEQRALAQREHDELLAQFEEEKKRFQELTKRVLRRSSGDFGSNSTLENFDTAEQIKNLEDKLKEKTKALREATAARDQALTDRDVARDELDEALKAHDDELERNRRTVGLREVEIRQLKDSLRNKEELMHDFENQLRFDLEKLSRQNVDLRSKLQSCEVELDRLRSRRSLHHSFESQDPASKSSHDETESEAQRELESLKHEVSELNRQLTDKDNQIRVLQDFGPPFNRDESTLDSDMMSSDYTQRGETNITYNSYLRQGRPKKRKHVKRKFAPHSHHVSCYDQISMTTSDDSCRQPARTSFNQPRPMNVENHIVNNTIDTTFGIPLDQTSYLSMPHGYHSNSDFDSEDDLAHLTLSDLKRLLHNARNQLSNAIRDLADVRKISNEQAESINQLNALLNEKAEEYDKLMKEYVKANDEKMSKESEVLGLLARIQDSQTNNKKPNQKSSDEYKNELFSEDESVLSTARSRHKSGDESDGMSSLSRKELRDVIANLKTKLNNAEKVNELLKRQVHTNKGSAAQDQSTLNPQLVIDLANEVERLKHSLNEEQLKNSSSDLGCNISPPKSSISVLKSKLPLPVENKGTHKVSDTLLRPELERARLLNRKLNERLAATEQTVRQQADKLNKCRAALREAGIASPPVSPIRAARSVPNLFRSSGVKGKQEEVTPESIDADAAKRQIRQRVRSASSDTNDASTQTKTNEDSGVGSISPKSEHRYNSLIQAQAKELSSLREKLRKSRETCRYLHTEMDMVTRYINSLLASASDHLDPSLMDSVNEELERSRNLVAKLKKNLSDNIEDNTQSEGDSDSSVLASPLPELKAVSKSQIQGLRNELNKKNSLIDELESKLKRHEANTRLLENQAELRPNSMNGYAPEKWLSVPNLLPLSATASSQGPVSSDVFRKTTPLSVDYRNQQDHGFLTPTSSHQSLRSASEDEMMMMHRDESSRLSTDLGLDNGHYASLPSVLDNEHSQHRASWPLHKHVVATDGSPRKSMPMYQRTIAVTEYLPPNTKAESSVHDDEQMQLLDQRRRLPTASDTEECTASFGGVWSAAVQTPQKVHNELLNTVKLKQSPNKSQVAMVESSCDEEASHQNHKLAREVDRLRRRLSDSKKINRSLKEELDLANRSLLRTRDSLVPSYQRSAHNNADLLAEHLNEIRGLRQRLEHSIATNDKLREKLESKLRETSTPARDHVSANIYVAAEDGDKHHQVKINQYKDLQKQLTAAENVNKALSERLKTEEKAHRAYQDAIKEMQSLQQHLADKSSQVDLLKRHIDQLQQELEKQNSLSSNLGDELASRDRELTQCKRQLEKMETEMKKIIGEEKKTKEAALRLSEDVHTARGQLNECNQLINSLKSEVALYEKVQKSQRKSRGSPSNPGSDLNLSELLEEIRSLRVQLERSIDANSALRRQLEAQLKSSRKREDPAHTTINIHHLSPQPKGRSPSPLGARRKLKLGPYVENDSVLMTPPASASSGGEEHPFHFDLNLSKASTERHRAHSNSSPTKHAEMKFSCEELESKPCYSPGGPYTMCKSEDFACLQKALANSGLIARKMSNQIVQKTKQPHRTSPEKKAFRDISNLVSNLCRNMDEGDQLLQMFWPIVLPYSFHEDGRTTSFSSSGVATGGHCSSSESALQSARRTGGATQSEYSIHSETDELRKEVGKLRRRLTTQDRLLQTTVERLHTTNRLKEGIEHAIVKQLSRTHDVLRKARGNLEANVHDGQPHKPLYTS</sequence>
<evidence type="ECO:0000256" key="1">
    <source>
        <dbReference type="ARBA" id="ARBA00004496"/>
    </source>
</evidence>
<keyword evidence="7" id="KW-1185">Reference proteome</keyword>
<feature type="compositionally biased region" description="Polar residues" evidence="4">
    <location>
        <begin position="38"/>
        <end position="49"/>
    </location>
</feature>
<protein>
    <recommendedName>
        <fullName evidence="5">Centrosomin N-terminal motif 1 domain-containing protein</fullName>
    </recommendedName>
</protein>
<feature type="coiled-coil region" evidence="3">
    <location>
        <begin position="1646"/>
        <end position="1680"/>
    </location>
</feature>
<dbReference type="Proteomes" id="UP001642483">
    <property type="component" value="Unassembled WGS sequence"/>
</dbReference>